<reference evidence="2" key="1">
    <citation type="journal article" date="2017" name="Genome Biol.">
        <title>Comparative genomics reveals high biological diversity and specific adaptations in the industrially and medically important fungal genus Aspergillus.</title>
        <authorList>
            <person name="de Vries R.P."/>
            <person name="Riley R."/>
            <person name="Wiebenga A."/>
            <person name="Aguilar-Osorio G."/>
            <person name="Amillis S."/>
            <person name="Uchima C.A."/>
            <person name="Anderluh G."/>
            <person name="Asadollahi M."/>
            <person name="Askin M."/>
            <person name="Barry K."/>
            <person name="Battaglia E."/>
            <person name="Bayram O."/>
            <person name="Benocci T."/>
            <person name="Braus-Stromeyer S.A."/>
            <person name="Caldana C."/>
            <person name="Canovas D."/>
            <person name="Cerqueira G.C."/>
            <person name="Chen F."/>
            <person name="Chen W."/>
            <person name="Choi C."/>
            <person name="Clum A."/>
            <person name="Dos Santos R.A."/>
            <person name="Damasio A.R."/>
            <person name="Diallinas G."/>
            <person name="Emri T."/>
            <person name="Fekete E."/>
            <person name="Flipphi M."/>
            <person name="Freyberg S."/>
            <person name="Gallo A."/>
            <person name="Gournas C."/>
            <person name="Habgood R."/>
            <person name="Hainaut M."/>
            <person name="Harispe M.L."/>
            <person name="Henrissat B."/>
            <person name="Hilden K.S."/>
            <person name="Hope R."/>
            <person name="Hossain A."/>
            <person name="Karabika E."/>
            <person name="Karaffa L."/>
            <person name="Karanyi Z."/>
            <person name="Krasevec N."/>
            <person name="Kuo A."/>
            <person name="Kusch H."/>
            <person name="LaButti K."/>
            <person name="Lagendijk E.L."/>
            <person name="Lapidus A."/>
            <person name="Levasseur A."/>
            <person name="Lindquist E."/>
            <person name="Lipzen A."/>
            <person name="Logrieco A.F."/>
            <person name="MacCabe A."/>
            <person name="Maekelae M.R."/>
            <person name="Malavazi I."/>
            <person name="Melin P."/>
            <person name="Meyer V."/>
            <person name="Mielnichuk N."/>
            <person name="Miskei M."/>
            <person name="Molnar A.P."/>
            <person name="Mule G."/>
            <person name="Ngan C.Y."/>
            <person name="Orejas M."/>
            <person name="Orosz E."/>
            <person name="Ouedraogo J.P."/>
            <person name="Overkamp K.M."/>
            <person name="Park H.-S."/>
            <person name="Perrone G."/>
            <person name="Piumi F."/>
            <person name="Punt P.J."/>
            <person name="Ram A.F."/>
            <person name="Ramon A."/>
            <person name="Rauscher S."/>
            <person name="Record E."/>
            <person name="Riano-Pachon D.M."/>
            <person name="Robert V."/>
            <person name="Roehrig J."/>
            <person name="Ruller R."/>
            <person name="Salamov A."/>
            <person name="Salih N.S."/>
            <person name="Samson R.A."/>
            <person name="Sandor E."/>
            <person name="Sanguinetti M."/>
            <person name="Schuetze T."/>
            <person name="Sepcic K."/>
            <person name="Shelest E."/>
            <person name="Sherlock G."/>
            <person name="Sophianopoulou V."/>
            <person name="Squina F.M."/>
            <person name="Sun H."/>
            <person name="Susca A."/>
            <person name="Todd R.B."/>
            <person name="Tsang A."/>
            <person name="Unkles S.E."/>
            <person name="van de Wiele N."/>
            <person name="van Rossen-Uffink D."/>
            <person name="Oliveira J.V."/>
            <person name="Vesth T.C."/>
            <person name="Visser J."/>
            <person name="Yu J.-H."/>
            <person name="Zhou M."/>
            <person name="Andersen M.R."/>
            <person name="Archer D.B."/>
            <person name="Baker S.E."/>
            <person name="Benoit I."/>
            <person name="Brakhage A.A."/>
            <person name="Braus G.H."/>
            <person name="Fischer R."/>
            <person name="Frisvad J.C."/>
            <person name="Goldman G.H."/>
            <person name="Houbraken J."/>
            <person name="Oakley B."/>
            <person name="Pocsi I."/>
            <person name="Scazzocchio C."/>
            <person name="Seiboth B."/>
            <person name="vanKuyk P.A."/>
            <person name="Wortman J."/>
            <person name="Dyer P.S."/>
            <person name="Grigoriev I.V."/>
        </authorList>
    </citation>
    <scope>NUCLEOTIDE SEQUENCE [LARGE SCALE GENOMIC DNA]</scope>
    <source>
        <strain evidence="2">CBS 106.47</strain>
    </source>
</reference>
<sequence>MTATSHIHTHREGNTTHIDISIVEQMYFYNEVFFRVSSICSILRHLYHHPLYLMIHSTSTSNSHNRDALMRGINKTAESARTVYLEYNGMEGRGGD</sequence>
<evidence type="ECO:0000313" key="1">
    <source>
        <dbReference type="EMBL" id="OJZ87194.1"/>
    </source>
</evidence>
<protein>
    <submittedName>
        <fullName evidence="1">Uncharacterized protein</fullName>
    </submittedName>
</protein>
<accession>A0A1M3TKJ1</accession>
<dbReference type="EMBL" id="KV878240">
    <property type="protein sequence ID" value="OJZ87194.1"/>
    <property type="molecule type" value="Genomic_DNA"/>
</dbReference>
<name>A0A1M3TKJ1_ASPLC</name>
<dbReference type="AlphaFoldDB" id="A0A1M3TKJ1"/>
<proteinExistence type="predicted"/>
<gene>
    <name evidence="1" type="ORF">ASPFODRAFT_564146</name>
</gene>
<evidence type="ECO:0000313" key="2">
    <source>
        <dbReference type="Proteomes" id="UP000184063"/>
    </source>
</evidence>
<organism evidence="1 2">
    <name type="scientific">Aspergillus luchuensis (strain CBS 106.47)</name>
    <dbReference type="NCBI Taxonomy" id="1137211"/>
    <lineage>
        <taxon>Eukaryota</taxon>
        <taxon>Fungi</taxon>
        <taxon>Dikarya</taxon>
        <taxon>Ascomycota</taxon>
        <taxon>Pezizomycotina</taxon>
        <taxon>Eurotiomycetes</taxon>
        <taxon>Eurotiomycetidae</taxon>
        <taxon>Eurotiales</taxon>
        <taxon>Aspergillaceae</taxon>
        <taxon>Aspergillus</taxon>
        <taxon>Aspergillus subgen. Circumdati</taxon>
    </lineage>
</organism>
<dbReference type="VEuPathDB" id="FungiDB:ASPFODRAFT_564146"/>
<dbReference type="Proteomes" id="UP000184063">
    <property type="component" value="Unassembled WGS sequence"/>
</dbReference>